<evidence type="ECO:0000256" key="1">
    <source>
        <dbReference type="SAM" id="Phobius"/>
    </source>
</evidence>
<dbReference type="AlphaFoldDB" id="Q22EB1"/>
<name>Q22EB1_TETTS</name>
<protein>
    <submittedName>
        <fullName evidence="2">Transmembrane protein, putative</fullName>
    </submittedName>
</protein>
<sequence>MNLKIALPYILLAGTLVFFAQYLKEVVQYPRLQEQNVCYEYTPTAMTFDSTVITNTCEGTYSFEVIVQYLNRNHQRHDKTYTTDCLKQNETFTIPAYEISIVRQVTQVEC</sequence>
<keyword evidence="1 2" id="KW-0812">Transmembrane</keyword>
<dbReference type="Proteomes" id="UP000009168">
    <property type="component" value="Unassembled WGS sequence"/>
</dbReference>
<dbReference type="GeneID" id="7824127"/>
<dbReference type="KEGG" id="tet:TTHERM_00835170"/>
<evidence type="ECO:0000313" key="3">
    <source>
        <dbReference type="Proteomes" id="UP000009168"/>
    </source>
</evidence>
<keyword evidence="3" id="KW-1185">Reference proteome</keyword>
<dbReference type="RefSeq" id="XP_001031280.1">
    <property type="nucleotide sequence ID" value="XM_001031280.1"/>
</dbReference>
<accession>Q22EB1</accession>
<organism evidence="2 3">
    <name type="scientific">Tetrahymena thermophila (strain SB210)</name>
    <dbReference type="NCBI Taxonomy" id="312017"/>
    <lineage>
        <taxon>Eukaryota</taxon>
        <taxon>Sar</taxon>
        <taxon>Alveolata</taxon>
        <taxon>Ciliophora</taxon>
        <taxon>Intramacronucleata</taxon>
        <taxon>Oligohymenophorea</taxon>
        <taxon>Hymenostomatida</taxon>
        <taxon>Tetrahymenina</taxon>
        <taxon>Tetrahymenidae</taxon>
        <taxon>Tetrahymena</taxon>
    </lineage>
</organism>
<evidence type="ECO:0000313" key="2">
    <source>
        <dbReference type="EMBL" id="EAR83617.1"/>
    </source>
</evidence>
<dbReference type="EMBL" id="GG662778">
    <property type="protein sequence ID" value="EAR83617.1"/>
    <property type="molecule type" value="Genomic_DNA"/>
</dbReference>
<dbReference type="HOGENOM" id="CLU_2176150_0_0_1"/>
<feature type="transmembrane region" description="Helical" evidence="1">
    <location>
        <begin position="6"/>
        <end position="23"/>
    </location>
</feature>
<keyword evidence="1" id="KW-1133">Transmembrane helix</keyword>
<reference evidence="3" key="1">
    <citation type="journal article" date="2006" name="PLoS Biol.">
        <title>Macronuclear genome sequence of the ciliate Tetrahymena thermophila, a model eukaryote.</title>
        <authorList>
            <person name="Eisen J.A."/>
            <person name="Coyne R.S."/>
            <person name="Wu M."/>
            <person name="Wu D."/>
            <person name="Thiagarajan M."/>
            <person name="Wortman J.R."/>
            <person name="Badger J.H."/>
            <person name="Ren Q."/>
            <person name="Amedeo P."/>
            <person name="Jones K.M."/>
            <person name="Tallon L.J."/>
            <person name="Delcher A.L."/>
            <person name="Salzberg S.L."/>
            <person name="Silva J.C."/>
            <person name="Haas B.J."/>
            <person name="Majoros W.H."/>
            <person name="Farzad M."/>
            <person name="Carlton J.M."/>
            <person name="Smith R.K. Jr."/>
            <person name="Garg J."/>
            <person name="Pearlman R.E."/>
            <person name="Karrer K.M."/>
            <person name="Sun L."/>
            <person name="Manning G."/>
            <person name="Elde N.C."/>
            <person name="Turkewitz A.P."/>
            <person name="Asai D.J."/>
            <person name="Wilkes D.E."/>
            <person name="Wang Y."/>
            <person name="Cai H."/>
            <person name="Collins K."/>
            <person name="Stewart B.A."/>
            <person name="Lee S.R."/>
            <person name="Wilamowska K."/>
            <person name="Weinberg Z."/>
            <person name="Ruzzo W.L."/>
            <person name="Wloga D."/>
            <person name="Gaertig J."/>
            <person name="Frankel J."/>
            <person name="Tsao C.-C."/>
            <person name="Gorovsky M.A."/>
            <person name="Keeling P.J."/>
            <person name="Waller R.F."/>
            <person name="Patron N.J."/>
            <person name="Cherry J.M."/>
            <person name="Stover N.A."/>
            <person name="Krieger C.J."/>
            <person name="del Toro C."/>
            <person name="Ryder H.F."/>
            <person name="Williamson S.C."/>
            <person name="Barbeau R.A."/>
            <person name="Hamilton E.P."/>
            <person name="Orias E."/>
        </authorList>
    </citation>
    <scope>NUCLEOTIDE SEQUENCE [LARGE SCALE GENOMIC DNA]</scope>
    <source>
        <strain evidence="3">SB210</strain>
    </source>
</reference>
<proteinExistence type="predicted"/>
<gene>
    <name evidence="2" type="ORF">TTHERM_00835170</name>
</gene>
<dbReference type="InParanoid" id="Q22EB1"/>
<keyword evidence="1" id="KW-0472">Membrane</keyword>